<keyword evidence="3" id="KW-1185">Reference proteome</keyword>
<comment type="caution">
    <text evidence="2">The sequence shown here is derived from an EMBL/GenBank/DDBJ whole genome shotgun (WGS) entry which is preliminary data.</text>
</comment>
<dbReference type="PANTHER" id="PTHR35796">
    <property type="entry name" value="HYPOTHETICAL CYTOSOLIC PROTEIN"/>
    <property type="match status" value="1"/>
</dbReference>
<feature type="compositionally biased region" description="Basic and acidic residues" evidence="1">
    <location>
        <begin position="62"/>
        <end position="78"/>
    </location>
</feature>
<dbReference type="Proteomes" id="UP000693981">
    <property type="component" value="Unassembled WGS sequence"/>
</dbReference>
<dbReference type="PANTHER" id="PTHR35796:SF3">
    <property type="entry name" value="BHLH DOMAIN-CONTAINING PROTEIN"/>
    <property type="match status" value="1"/>
</dbReference>
<proteinExistence type="predicted"/>
<evidence type="ECO:0008006" key="4">
    <source>
        <dbReference type="Google" id="ProtNLM"/>
    </source>
</evidence>
<accession>A0A8T1W200</accession>
<dbReference type="AlphaFoldDB" id="A0A8T1W200"/>
<dbReference type="EMBL" id="JAGDFL010000481">
    <property type="protein sequence ID" value="KAG7387266.1"/>
    <property type="molecule type" value="Genomic_DNA"/>
</dbReference>
<feature type="compositionally biased region" description="Polar residues" evidence="1">
    <location>
        <begin position="28"/>
        <end position="39"/>
    </location>
</feature>
<feature type="region of interest" description="Disordered" evidence="1">
    <location>
        <begin position="28"/>
        <end position="92"/>
    </location>
</feature>
<reference evidence="2" key="1">
    <citation type="submission" date="2021-02" db="EMBL/GenBank/DDBJ databases">
        <authorList>
            <person name="Palmer J.M."/>
        </authorList>
    </citation>
    <scope>NUCLEOTIDE SEQUENCE</scope>
    <source>
        <strain evidence="2">SCRP23</strain>
    </source>
</reference>
<protein>
    <recommendedName>
        <fullName evidence="4">M96 mating-specific protein family</fullName>
    </recommendedName>
</protein>
<feature type="compositionally biased region" description="Low complexity" evidence="1">
    <location>
        <begin position="40"/>
        <end position="51"/>
    </location>
</feature>
<evidence type="ECO:0000313" key="3">
    <source>
        <dbReference type="Proteomes" id="UP000693981"/>
    </source>
</evidence>
<organism evidence="2 3">
    <name type="scientific">Phytophthora boehmeriae</name>
    <dbReference type="NCBI Taxonomy" id="109152"/>
    <lineage>
        <taxon>Eukaryota</taxon>
        <taxon>Sar</taxon>
        <taxon>Stramenopiles</taxon>
        <taxon>Oomycota</taxon>
        <taxon>Peronosporomycetes</taxon>
        <taxon>Peronosporales</taxon>
        <taxon>Peronosporaceae</taxon>
        <taxon>Phytophthora</taxon>
    </lineage>
</organism>
<sequence>MTDAAFLAEVEDFLTLCDLPAISSVQTLDDNNGDSDNALSSAVSSPPSDSAQRSRSRNKSHVINDIDPATKREMEKAKDRKRRTTYRERRRVERESLLQQVAALSTELTTLEEAQAEKNKLAMSTWKVIAEKQLRERLSAEAYHRRLIAAVESRGAMIHEFQTFVRSRITNREKETEDVVEEEPYKHKKVRHEPSEAALYASYFRQLDAIYARTDEVLQVCGLDATEPNSNVSERKWIQDGDTGYYQFVNLRVIPFAFKKACRFAWMVGQMAHRKEDRQVFDRLKDPENSAAFKFRVTSRLKTGKVVSVLQRSVSRRYHEENRHVIVWRSFTEGEGMFAGMHAEESGHCIATPLNDPSEVGTVLTTCMRHVPMHFKQAADCELSVKQFTGMMLDSCAEDSTEIKNRLQKLLLGDV</sequence>
<name>A0A8T1W200_9STRA</name>
<gene>
    <name evidence="2" type="ORF">PHYBOEH_008326</name>
</gene>
<dbReference type="OrthoDB" id="119452at2759"/>
<evidence type="ECO:0000256" key="1">
    <source>
        <dbReference type="SAM" id="MobiDB-lite"/>
    </source>
</evidence>
<evidence type="ECO:0000313" key="2">
    <source>
        <dbReference type="EMBL" id="KAG7387266.1"/>
    </source>
</evidence>